<reference evidence="5 6" key="1">
    <citation type="journal article" date="2015" name="Nature">
        <title>rRNA introns, odd ribosomes, and small enigmatic genomes across a large radiation of phyla.</title>
        <authorList>
            <person name="Brown C.T."/>
            <person name="Hug L.A."/>
            <person name="Thomas B.C."/>
            <person name="Sharon I."/>
            <person name="Castelle C.J."/>
            <person name="Singh A."/>
            <person name="Wilkins M.J."/>
            <person name="Williams K.H."/>
            <person name="Banfield J.F."/>
        </authorList>
    </citation>
    <scope>NUCLEOTIDE SEQUENCE [LARGE SCALE GENOMIC DNA]</scope>
</reference>
<dbReference type="PANTHER" id="PTHR11545">
    <property type="entry name" value="RIBOSOMAL PROTEIN L13"/>
    <property type="match status" value="1"/>
</dbReference>
<dbReference type="InterPro" id="IPR005822">
    <property type="entry name" value="Ribosomal_uL13"/>
</dbReference>
<name>A0A0G1I0T4_9BACT</name>
<protein>
    <recommendedName>
        <fullName evidence="4">Large ribosomal subunit protein uL13</fullName>
    </recommendedName>
</protein>
<dbReference type="InterPro" id="IPR005823">
    <property type="entry name" value="Ribosomal_uL13_bac-type"/>
</dbReference>
<evidence type="ECO:0000256" key="2">
    <source>
        <dbReference type="ARBA" id="ARBA00022980"/>
    </source>
</evidence>
<dbReference type="CDD" id="cd00392">
    <property type="entry name" value="Ribosomal_L13"/>
    <property type="match status" value="1"/>
</dbReference>
<sequence>MKTTTLKASDLTHNWHLIDLEGQILGRSAVKIATLLTGKAKALSGTHLDNGDFVVAINADKFKVTGKKMTDKMYYSHSGFPGGFKEITLGQLKEKDVRRVIEKAVKGMLPKDKFQQTRLRRLKIFTDAKHPYAVELGLKIKNQELATKN</sequence>
<comment type="similarity">
    <text evidence="1 4">Belongs to the universal ribosomal protein uL13 family.</text>
</comment>
<dbReference type="PIRSF" id="PIRSF002181">
    <property type="entry name" value="Ribosomal_L13"/>
    <property type="match status" value="1"/>
</dbReference>
<comment type="function">
    <text evidence="4">This protein is one of the early assembly proteins of the 50S ribosomal subunit, although it is not seen to bind rRNA by itself. It is important during the early stages of 50S assembly.</text>
</comment>
<accession>A0A0G1I0T4</accession>
<evidence type="ECO:0000313" key="5">
    <source>
        <dbReference type="EMBL" id="KKT52433.1"/>
    </source>
</evidence>
<dbReference type="STRING" id="1618387.UW44_C0002G0099"/>
<dbReference type="GO" id="GO:0003729">
    <property type="term" value="F:mRNA binding"/>
    <property type="evidence" value="ECO:0007669"/>
    <property type="project" value="TreeGrafter"/>
</dbReference>
<dbReference type="GO" id="GO:0003735">
    <property type="term" value="F:structural constituent of ribosome"/>
    <property type="evidence" value="ECO:0007669"/>
    <property type="project" value="InterPro"/>
</dbReference>
<comment type="subunit">
    <text evidence="4">Part of the 50S ribosomal subunit.</text>
</comment>
<dbReference type="Gene3D" id="3.90.1180.10">
    <property type="entry name" value="Ribosomal protein L13"/>
    <property type="match status" value="1"/>
</dbReference>
<dbReference type="PATRIC" id="fig|1618387.3.peg.183"/>
<evidence type="ECO:0000256" key="4">
    <source>
        <dbReference type="HAMAP-Rule" id="MF_01366"/>
    </source>
</evidence>
<proteinExistence type="inferred from homology"/>
<dbReference type="InterPro" id="IPR036899">
    <property type="entry name" value="Ribosomal_uL13_sf"/>
</dbReference>
<gene>
    <name evidence="4" type="primary">rplM</name>
    <name evidence="5" type="ORF">UW44_C0002G0099</name>
</gene>
<keyword evidence="2 4" id="KW-0689">Ribosomal protein</keyword>
<dbReference type="AlphaFoldDB" id="A0A0G1I0T4"/>
<dbReference type="HAMAP" id="MF_01366">
    <property type="entry name" value="Ribosomal_uL13"/>
    <property type="match status" value="1"/>
</dbReference>
<dbReference type="PANTHER" id="PTHR11545:SF2">
    <property type="entry name" value="LARGE RIBOSOMAL SUBUNIT PROTEIN UL13M"/>
    <property type="match status" value="1"/>
</dbReference>
<dbReference type="GO" id="GO:0022625">
    <property type="term" value="C:cytosolic large ribosomal subunit"/>
    <property type="evidence" value="ECO:0007669"/>
    <property type="project" value="TreeGrafter"/>
</dbReference>
<dbReference type="GO" id="GO:0006412">
    <property type="term" value="P:translation"/>
    <property type="evidence" value="ECO:0007669"/>
    <property type="project" value="UniProtKB-UniRule"/>
</dbReference>
<dbReference type="NCBIfam" id="TIGR01066">
    <property type="entry name" value="rplM_bact"/>
    <property type="match status" value="1"/>
</dbReference>
<dbReference type="GO" id="GO:0017148">
    <property type="term" value="P:negative regulation of translation"/>
    <property type="evidence" value="ECO:0007669"/>
    <property type="project" value="TreeGrafter"/>
</dbReference>
<comment type="caution">
    <text evidence="5">The sequence shown here is derived from an EMBL/GenBank/DDBJ whole genome shotgun (WGS) entry which is preliminary data.</text>
</comment>
<dbReference type="Proteomes" id="UP000034006">
    <property type="component" value="Unassembled WGS sequence"/>
</dbReference>
<dbReference type="Pfam" id="PF00572">
    <property type="entry name" value="Ribosomal_L13"/>
    <property type="match status" value="1"/>
</dbReference>
<evidence type="ECO:0000256" key="1">
    <source>
        <dbReference type="ARBA" id="ARBA00006227"/>
    </source>
</evidence>
<keyword evidence="3 4" id="KW-0687">Ribonucleoprotein</keyword>
<evidence type="ECO:0000256" key="3">
    <source>
        <dbReference type="ARBA" id="ARBA00023274"/>
    </source>
</evidence>
<dbReference type="EMBL" id="LCIH01000002">
    <property type="protein sequence ID" value="KKT52433.1"/>
    <property type="molecule type" value="Genomic_DNA"/>
</dbReference>
<organism evidence="5 6">
    <name type="scientific">Candidatus Collierbacteria bacterium GW2011_GWB2_44_22</name>
    <dbReference type="NCBI Taxonomy" id="1618387"/>
    <lineage>
        <taxon>Bacteria</taxon>
        <taxon>Candidatus Collieribacteriota</taxon>
    </lineage>
</organism>
<evidence type="ECO:0000313" key="6">
    <source>
        <dbReference type="Proteomes" id="UP000034006"/>
    </source>
</evidence>
<dbReference type="SUPFAM" id="SSF52161">
    <property type="entry name" value="Ribosomal protein L13"/>
    <property type="match status" value="1"/>
</dbReference>